<evidence type="ECO:0000256" key="4">
    <source>
        <dbReference type="ARBA" id="ARBA00023136"/>
    </source>
</evidence>
<keyword evidence="3 6" id="KW-1133">Transmembrane helix</keyword>
<dbReference type="PANTHER" id="PTHR31274">
    <property type="entry name" value="PROTEIN ECM3"/>
    <property type="match status" value="1"/>
</dbReference>
<evidence type="ECO:0000256" key="1">
    <source>
        <dbReference type="ARBA" id="ARBA00004141"/>
    </source>
</evidence>
<feature type="transmembrane region" description="Helical" evidence="6">
    <location>
        <begin position="77"/>
        <end position="96"/>
    </location>
</feature>
<evidence type="ECO:0000256" key="3">
    <source>
        <dbReference type="ARBA" id="ARBA00022989"/>
    </source>
</evidence>
<dbReference type="Pfam" id="PF03547">
    <property type="entry name" value="Mem_trans"/>
    <property type="match status" value="1"/>
</dbReference>
<feature type="transmembrane region" description="Helical" evidence="6">
    <location>
        <begin position="347"/>
        <end position="365"/>
    </location>
</feature>
<dbReference type="PANTHER" id="PTHR31274:SF1">
    <property type="entry name" value="AGL149CP"/>
    <property type="match status" value="1"/>
</dbReference>
<keyword evidence="4 6" id="KW-0472">Membrane</keyword>
<accession>A0A4T0WWE0</accession>
<dbReference type="AlphaFoldDB" id="A0A4T0WWE0"/>
<dbReference type="InterPro" id="IPR040254">
    <property type="entry name" value="Ecm3-like"/>
</dbReference>
<comment type="subcellular location">
    <subcellularLocation>
        <location evidence="1">Membrane</location>
        <topology evidence="1">Multi-pass membrane protein</topology>
    </subcellularLocation>
</comment>
<dbReference type="InterPro" id="IPR004776">
    <property type="entry name" value="Mem_transp_PIN-like"/>
</dbReference>
<dbReference type="Proteomes" id="UP000307173">
    <property type="component" value="Unassembled WGS sequence"/>
</dbReference>
<dbReference type="STRING" id="52247.A0A4T0WWE0"/>
<reference evidence="7 8" key="1">
    <citation type="journal article" date="2019" name="Front. Genet.">
        <title>Whole-Genome Sequencing of the Opportunistic Yeast Pathogen Candida inconspicua Uncovers Its Hybrid Origin.</title>
        <authorList>
            <person name="Mixao V."/>
            <person name="Hansen A.P."/>
            <person name="Saus E."/>
            <person name="Boekhout T."/>
            <person name="Lass-Florl C."/>
            <person name="Gabaldon T."/>
        </authorList>
    </citation>
    <scope>NUCLEOTIDE SEQUENCE [LARGE SCALE GENOMIC DNA]</scope>
    <source>
        <strain evidence="7 8">CBS 180</strain>
    </source>
</reference>
<feature type="compositionally biased region" description="Polar residues" evidence="5">
    <location>
        <begin position="157"/>
        <end position="169"/>
    </location>
</feature>
<feature type="region of interest" description="Disordered" evidence="5">
    <location>
        <begin position="115"/>
        <end position="139"/>
    </location>
</feature>
<organism evidence="7 8">
    <name type="scientific">Pichia inconspicua</name>
    <dbReference type="NCBI Taxonomy" id="52247"/>
    <lineage>
        <taxon>Eukaryota</taxon>
        <taxon>Fungi</taxon>
        <taxon>Dikarya</taxon>
        <taxon>Ascomycota</taxon>
        <taxon>Saccharomycotina</taxon>
        <taxon>Pichiomycetes</taxon>
        <taxon>Pichiales</taxon>
        <taxon>Pichiaceae</taxon>
        <taxon>Pichia</taxon>
    </lineage>
</organism>
<feature type="transmembrane region" description="Helical" evidence="6">
    <location>
        <begin position="271"/>
        <end position="291"/>
    </location>
</feature>
<gene>
    <name evidence="7" type="ORF">CANINC_004302</name>
</gene>
<feature type="transmembrane region" description="Helical" evidence="6">
    <location>
        <begin position="311"/>
        <end position="335"/>
    </location>
</feature>
<evidence type="ECO:0000313" key="7">
    <source>
        <dbReference type="EMBL" id="TID15773.1"/>
    </source>
</evidence>
<feature type="transmembrane region" description="Helical" evidence="6">
    <location>
        <begin position="37"/>
        <end position="57"/>
    </location>
</feature>
<evidence type="ECO:0000313" key="8">
    <source>
        <dbReference type="Proteomes" id="UP000307173"/>
    </source>
</evidence>
<comment type="caution">
    <text evidence="7">The sequence shown here is derived from an EMBL/GenBank/DDBJ whole genome shotgun (WGS) entry which is preliminary data.</text>
</comment>
<proteinExistence type="predicted"/>
<keyword evidence="8" id="KW-1185">Reference proteome</keyword>
<sequence length="451" mass="50943">MIHEISTIVIIAYFLMFSQALAVFGVGLLVGCPKNWLGGLFCCGLLPNISDLSIAYLQTLETSNVFDDVDLGVSFVIIYMGLQMFLQFTMGSYKFIEYDFARDIKMEALKNKNESKEENFTTIQPSSMTSEESRHSSNPIVSANTDQIFDDKSIQTESIQTETSNSLNHSDFHRFIPSSSSRGNEPQSPNSNIRTSLPIAILGEPDPNTHPETVMDIVRVYSHANTVLDLENSMPLDDKRFSMIKFFKRIDWKGGFWIMIDIWKDSFRQPVSIVLVISVAIAMIPWVQALFVHSTQVQLPNAPDKQPPLSFIMDFAGYIGAAQVPFGLLLLGGTIGRLNIHNLPKKLWRLPFAITFVKLFIFPVIGCAFDAKIYRNGMFYGQDILYFVSNISFCLPPATSLLYITAFYTPNDGKDHIQMEILALVYIFHYICLVFCLPFTATYTMKVSLNF</sequence>
<name>A0A4T0WWE0_9ASCO</name>
<evidence type="ECO:0000256" key="6">
    <source>
        <dbReference type="SAM" id="Phobius"/>
    </source>
</evidence>
<dbReference type="OrthoDB" id="435607at2759"/>
<feature type="transmembrane region" description="Helical" evidence="6">
    <location>
        <begin position="6"/>
        <end position="30"/>
    </location>
</feature>
<feature type="region of interest" description="Disordered" evidence="5">
    <location>
        <begin position="157"/>
        <end position="193"/>
    </location>
</feature>
<keyword evidence="2 6" id="KW-0812">Transmembrane</keyword>
<dbReference type="GO" id="GO:0016020">
    <property type="term" value="C:membrane"/>
    <property type="evidence" value="ECO:0007669"/>
    <property type="project" value="UniProtKB-SubCell"/>
</dbReference>
<feature type="compositionally biased region" description="Polar residues" evidence="5">
    <location>
        <begin position="177"/>
        <end position="193"/>
    </location>
</feature>
<feature type="transmembrane region" description="Helical" evidence="6">
    <location>
        <begin position="385"/>
        <end position="409"/>
    </location>
</feature>
<evidence type="ECO:0000256" key="5">
    <source>
        <dbReference type="SAM" id="MobiDB-lite"/>
    </source>
</evidence>
<dbReference type="GO" id="GO:0055085">
    <property type="term" value="P:transmembrane transport"/>
    <property type="evidence" value="ECO:0007669"/>
    <property type="project" value="InterPro"/>
</dbReference>
<evidence type="ECO:0000256" key="2">
    <source>
        <dbReference type="ARBA" id="ARBA00022692"/>
    </source>
</evidence>
<dbReference type="EMBL" id="SELW01000652">
    <property type="protein sequence ID" value="TID15773.1"/>
    <property type="molecule type" value="Genomic_DNA"/>
</dbReference>
<feature type="transmembrane region" description="Helical" evidence="6">
    <location>
        <begin position="421"/>
        <end position="441"/>
    </location>
</feature>
<protein>
    <submittedName>
        <fullName evidence="7">Uncharacterized protein</fullName>
    </submittedName>
</protein>